<dbReference type="Proteomes" id="UP001159363">
    <property type="component" value="Chromosome 3"/>
</dbReference>
<accession>A0ABQ9HZ47</accession>
<proteinExistence type="predicted"/>
<comment type="caution">
    <text evidence="2">The sequence shown here is derived from an EMBL/GenBank/DDBJ whole genome shotgun (WGS) entry which is preliminary data.</text>
</comment>
<keyword evidence="3" id="KW-1185">Reference proteome</keyword>
<dbReference type="EMBL" id="JARBHB010000003">
    <property type="protein sequence ID" value="KAJ8889653.1"/>
    <property type="molecule type" value="Genomic_DNA"/>
</dbReference>
<evidence type="ECO:0000313" key="3">
    <source>
        <dbReference type="Proteomes" id="UP001159363"/>
    </source>
</evidence>
<name>A0ABQ9HZ47_9NEOP</name>
<protein>
    <submittedName>
        <fullName evidence="2">Uncharacterized protein</fullName>
    </submittedName>
</protein>
<evidence type="ECO:0000256" key="1">
    <source>
        <dbReference type="SAM" id="SignalP"/>
    </source>
</evidence>
<gene>
    <name evidence="2" type="ORF">PR048_009153</name>
</gene>
<organism evidence="2 3">
    <name type="scientific">Dryococelus australis</name>
    <dbReference type="NCBI Taxonomy" id="614101"/>
    <lineage>
        <taxon>Eukaryota</taxon>
        <taxon>Metazoa</taxon>
        <taxon>Ecdysozoa</taxon>
        <taxon>Arthropoda</taxon>
        <taxon>Hexapoda</taxon>
        <taxon>Insecta</taxon>
        <taxon>Pterygota</taxon>
        <taxon>Neoptera</taxon>
        <taxon>Polyneoptera</taxon>
        <taxon>Phasmatodea</taxon>
        <taxon>Verophasmatodea</taxon>
        <taxon>Anareolatae</taxon>
        <taxon>Phasmatidae</taxon>
        <taxon>Eurycanthinae</taxon>
        <taxon>Dryococelus</taxon>
    </lineage>
</organism>
<evidence type="ECO:0000313" key="2">
    <source>
        <dbReference type="EMBL" id="KAJ8889653.1"/>
    </source>
</evidence>
<sequence length="124" mass="13746">MLQILSSEMQQVVLMLLVAAAPLALCRPQFFQPVLFHAAPLVAPAGPPKPIVSPHHAVVLNAEAESRLPAHMQNPFYKDPRISAALAKESWFTPDEQQVIDREADKIPRSKIFSIIRNAGFDKL</sequence>
<keyword evidence="1" id="KW-0732">Signal</keyword>
<feature type="chain" id="PRO_5045593147" evidence="1">
    <location>
        <begin position="27"/>
        <end position="124"/>
    </location>
</feature>
<reference evidence="2 3" key="1">
    <citation type="submission" date="2023-02" db="EMBL/GenBank/DDBJ databases">
        <title>LHISI_Scaffold_Assembly.</title>
        <authorList>
            <person name="Stuart O.P."/>
            <person name="Cleave R."/>
            <person name="Magrath M.J.L."/>
            <person name="Mikheyev A.S."/>
        </authorList>
    </citation>
    <scope>NUCLEOTIDE SEQUENCE [LARGE SCALE GENOMIC DNA]</scope>
    <source>
        <strain evidence="2">Daus_M_001</strain>
        <tissue evidence="2">Leg muscle</tissue>
    </source>
</reference>
<feature type="signal peptide" evidence="1">
    <location>
        <begin position="1"/>
        <end position="26"/>
    </location>
</feature>